<protein>
    <submittedName>
        <fullName evidence="1">Uncharacterized protein</fullName>
    </submittedName>
</protein>
<gene>
    <name evidence="1" type="ORF">F5878DRAFT_600165</name>
</gene>
<sequence length="155" mass="17208">MRLPSALFASSLYFPISRILTQSSAALVTVNFNFFDNPATFDVTFEDVLGYNFKYSTVARSRKRTRTIPGLPVTSCNVGLVRFLLTCSLQNGKVNLSTCSMHCVAGIDYHANVHTLSANSASQGEVWSCNSPEFPANQFRVSRCGPLRRPFWLLT</sequence>
<reference evidence="1" key="1">
    <citation type="submission" date="2022-08" db="EMBL/GenBank/DDBJ databases">
        <authorList>
            <consortium name="DOE Joint Genome Institute"/>
            <person name="Min B."/>
            <person name="Riley R."/>
            <person name="Sierra-Patev S."/>
            <person name="Naranjo-Ortiz M."/>
            <person name="Looney B."/>
            <person name="Konkel Z."/>
            <person name="Slot J.C."/>
            <person name="Sakamoto Y."/>
            <person name="Steenwyk J.L."/>
            <person name="Rokas A."/>
            <person name="Carro J."/>
            <person name="Camarero S."/>
            <person name="Ferreira P."/>
            <person name="Molpeceres G."/>
            <person name="Ruiz-Duenas F.J."/>
            <person name="Serrano A."/>
            <person name="Henrissat B."/>
            <person name="Drula E."/>
            <person name="Hughes K.W."/>
            <person name="Mata J.L."/>
            <person name="Ishikawa N.K."/>
            <person name="Vargas-Isla R."/>
            <person name="Ushijima S."/>
            <person name="Smith C.A."/>
            <person name="Ahrendt S."/>
            <person name="Andreopoulos W."/>
            <person name="He G."/>
            <person name="Labutti K."/>
            <person name="Lipzen A."/>
            <person name="Ng V."/>
            <person name="Sandor L."/>
            <person name="Barry K."/>
            <person name="Martinez A.T."/>
            <person name="Xiao Y."/>
            <person name="Gibbons J.G."/>
            <person name="Terashima K."/>
            <person name="Hibbett D.S."/>
            <person name="Grigoriev I.V."/>
        </authorList>
    </citation>
    <scope>NUCLEOTIDE SEQUENCE</scope>
    <source>
        <strain evidence="1">TFB9207</strain>
    </source>
</reference>
<accession>A0AA38PM22</accession>
<evidence type="ECO:0000313" key="2">
    <source>
        <dbReference type="Proteomes" id="UP001163846"/>
    </source>
</evidence>
<dbReference type="EMBL" id="MU805941">
    <property type="protein sequence ID" value="KAJ3845095.1"/>
    <property type="molecule type" value="Genomic_DNA"/>
</dbReference>
<dbReference type="Proteomes" id="UP001163846">
    <property type="component" value="Unassembled WGS sequence"/>
</dbReference>
<dbReference type="AlphaFoldDB" id="A0AA38PM22"/>
<keyword evidence="2" id="KW-1185">Reference proteome</keyword>
<comment type="caution">
    <text evidence="1">The sequence shown here is derived from an EMBL/GenBank/DDBJ whole genome shotgun (WGS) entry which is preliminary data.</text>
</comment>
<proteinExistence type="predicted"/>
<name>A0AA38PM22_9AGAR</name>
<evidence type="ECO:0000313" key="1">
    <source>
        <dbReference type="EMBL" id="KAJ3845095.1"/>
    </source>
</evidence>
<organism evidence="1 2">
    <name type="scientific">Lentinula raphanica</name>
    <dbReference type="NCBI Taxonomy" id="153919"/>
    <lineage>
        <taxon>Eukaryota</taxon>
        <taxon>Fungi</taxon>
        <taxon>Dikarya</taxon>
        <taxon>Basidiomycota</taxon>
        <taxon>Agaricomycotina</taxon>
        <taxon>Agaricomycetes</taxon>
        <taxon>Agaricomycetidae</taxon>
        <taxon>Agaricales</taxon>
        <taxon>Marasmiineae</taxon>
        <taxon>Omphalotaceae</taxon>
        <taxon>Lentinula</taxon>
    </lineage>
</organism>